<dbReference type="EMBL" id="JYNL01000021">
    <property type="protein sequence ID" value="KMO77462.1"/>
    <property type="molecule type" value="Genomic_DNA"/>
</dbReference>
<dbReference type="PATRIC" id="fig|37916.4.peg.2567"/>
<gene>
    <name evidence="7" type="ORF">MCHLDSM_02650</name>
</gene>
<dbReference type="STRING" id="37916.MCHLDSM_02650"/>
<evidence type="ECO:0000256" key="6">
    <source>
        <dbReference type="SAM" id="Phobius"/>
    </source>
</evidence>
<dbReference type="Pfam" id="PF09678">
    <property type="entry name" value="Caa3_CtaG"/>
    <property type="match status" value="1"/>
</dbReference>
<evidence type="ECO:0000256" key="5">
    <source>
        <dbReference type="ARBA" id="ARBA00023136"/>
    </source>
</evidence>
<evidence type="ECO:0000256" key="2">
    <source>
        <dbReference type="ARBA" id="ARBA00022475"/>
    </source>
</evidence>
<comment type="subcellular location">
    <subcellularLocation>
        <location evidence="1">Cell membrane</location>
        <topology evidence="1">Multi-pass membrane protein</topology>
    </subcellularLocation>
</comment>
<feature type="transmembrane region" description="Helical" evidence="6">
    <location>
        <begin position="100"/>
        <end position="119"/>
    </location>
</feature>
<keyword evidence="8" id="KW-1185">Reference proteome</keyword>
<reference evidence="7 8" key="1">
    <citation type="journal article" date="2015" name="Genome Biol. Evol.">
        <title>Characterization of Three Mycobacterium spp. with Potential Use in Bioremediation by Genome Sequencing and Comparative Genomics.</title>
        <authorList>
            <person name="Das S."/>
            <person name="Pettersson B.M."/>
            <person name="Behra P.R."/>
            <person name="Ramesh M."/>
            <person name="Dasgupta S."/>
            <person name="Bhattacharya A."/>
            <person name="Kirsebom L.A."/>
        </authorList>
    </citation>
    <scope>NUCLEOTIDE SEQUENCE [LARGE SCALE GENOMIC DNA]</scope>
    <source>
        <strain evidence="7 8">DSM 43826</strain>
    </source>
</reference>
<dbReference type="Proteomes" id="UP000036513">
    <property type="component" value="Unassembled WGS sequence"/>
</dbReference>
<name>A0A0J6W744_9MYCO</name>
<keyword evidence="3 6" id="KW-0812">Transmembrane</keyword>
<dbReference type="GO" id="GO:0005886">
    <property type="term" value="C:plasma membrane"/>
    <property type="evidence" value="ECO:0007669"/>
    <property type="project" value="UniProtKB-SubCell"/>
</dbReference>
<protein>
    <submittedName>
        <fullName evidence="7">Cytochrome c oxidase caa3 assembly factor</fullName>
    </submittedName>
</protein>
<evidence type="ECO:0000256" key="1">
    <source>
        <dbReference type="ARBA" id="ARBA00004651"/>
    </source>
</evidence>
<dbReference type="InterPro" id="IPR019108">
    <property type="entry name" value="Caa3_assmbl_CtaG-rel"/>
</dbReference>
<dbReference type="AlphaFoldDB" id="A0A0J6W744"/>
<accession>A0A0J6W744</accession>
<organism evidence="7 8">
    <name type="scientific">Mycolicibacterium chlorophenolicum</name>
    <dbReference type="NCBI Taxonomy" id="37916"/>
    <lineage>
        <taxon>Bacteria</taxon>
        <taxon>Bacillati</taxon>
        <taxon>Actinomycetota</taxon>
        <taxon>Actinomycetes</taxon>
        <taxon>Mycobacteriales</taxon>
        <taxon>Mycobacteriaceae</taxon>
        <taxon>Mycolicibacterium</taxon>
    </lineage>
</organism>
<comment type="caution">
    <text evidence="7">The sequence shown here is derived from an EMBL/GenBank/DDBJ whole genome shotgun (WGS) entry which is preliminary data.</text>
</comment>
<evidence type="ECO:0000313" key="8">
    <source>
        <dbReference type="Proteomes" id="UP000036513"/>
    </source>
</evidence>
<sequence length="219" mass="23354" precursor="true">MYMAATFSMHAVAQLMLTIVVPVLLVQGAPVTLALKALQAVDPNGVPGPREWLVSALNSSLLRFIAHPWTALTLLVVGVYGLCLKVVFDAAVSEHASHMLMIGYFLLSGALFFTAVGGVEPVPRLMPKRGRIAMLLFALSQFVIAGVVVMNMREVLGGAFYRSLKLSWHADLLSDQRLGGQVIAAGGLVAVMAVIAVQIVPRRRSTAIEQMTTTASLGS</sequence>
<evidence type="ECO:0000256" key="3">
    <source>
        <dbReference type="ARBA" id="ARBA00022692"/>
    </source>
</evidence>
<evidence type="ECO:0000313" key="7">
    <source>
        <dbReference type="EMBL" id="KMO77462.1"/>
    </source>
</evidence>
<feature type="transmembrane region" description="Helical" evidence="6">
    <location>
        <begin position="69"/>
        <end position="88"/>
    </location>
</feature>
<keyword evidence="4 6" id="KW-1133">Transmembrane helix</keyword>
<keyword evidence="5 6" id="KW-0472">Membrane</keyword>
<feature type="transmembrane region" description="Helical" evidence="6">
    <location>
        <begin position="182"/>
        <end position="200"/>
    </location>
</feature>
<keyword evidence="2" id="KW-1003">Cell membrane</keyword>
<feature type="transmembrane region" description="Helical" evidence="6">
    <location>
        <begin position="131"/>
        <end position="152"/>
    </location>
</feature>
<evidence type="ECO:0000256" key="4">
    <source>
        <dbReference type="ARBA" id="ARBA00022989"/>
    </source>
</evidence>
<proteinExistence type="predicted"/>